<dbReference type="OrthoDB" id="775261at2759"/>
<dbReference type="Proteomes" id="UP000008810">
    <property type="component" value="Chromosome 1"/>
</dbReference>
<gene>
    <name evidence="6" type="primary">LOC100840049</name>
    <name evidence="5" type="ORF">BRADI_1g70340v3</name>
</gene>
<reference evidence="5 6" key="1">
    <citation type="journal article" date="2010" name="Nature">
        <title>Genome sequencing and analysis of the model grass Brachypodium distachyon.</title>
        <authorList>
            <consortium name="International Brachypodium Initiative"/>
        </authorList>
    </citation>
    <scope>NUCLEOTIDE SEQUENCE [LARGE SCALE GENOMIC DNA]</scope>
    <source>
        <strain evidence="5">Bd21</strain>
        <strain evidence="6">cv. Bd21</strain>
    </source>
</reference>
<evidence type="ECO:0000259" key="4">
    <source>
        <dbReference type="Pfam" id="PF03763"/>
    </source>
</evidence>
<keyword evidence="2" id="KW-0175">Coiled coil</keyword>
<evidence type="ECO:0000256" key="1">
    <source>
        <dbReference type="ARBA" id="ARBA00005711"/>
    </source>
</evidence>
<reference evidence="6" key="3">
    <citation type="submission" date="2018-08" db="UniProtKB">
        <authorList>
            <consortium name="EnsemblPlants"/>
        </authorList>
    </citation>
    <scope>IDENTIFICATION</scope>
    <source>
        <strain evidence="6">cv. Bd21</strain>
    </source>
</reference>
<proteinExistence type="inferred from homology"/>
<dbReference type="Gramene" id="PNT77926">
    <property type="protein sequence ID" value="PNT77926"/>
    <property type="gene ID" value="BRADI_1g70340v3"/>
</dbReference>
<feature type="region of interest" description="Disordered" evidence="3">
    <location>
        <begin position="50"/>
        <end position="188"/>
    </location>
</feature>
<dbReference type="Pfam" id="PF03763">
    <property type="entry name" value="Remorin_C"/>
    <property type="match status" value="1"/>
</dbReference>
<dbReference type="InterPro" id="IPR005516">
    <property type="entry name" value="Remorin_C"/>
</dbReference>
<feature type="coiled-coil region" evidence="2">
    <location>
        <begin position="210"/>
        <end position="259"/>
    </location>
</feature>
<dbReference type="STRING" id="15368.A0A2K2DUG9"/>
<dbReference type="ExpressionAtlas" id="A0A2K2DUG9">
    <property type="expression patterns" value="baseline"/>
</dbReference>
<feature type="compositionally biased region" description="Basic and acidic residues" evidence="3">
    <location>
        <begin position="112"/>
        <end position="127"/>
    </location>
</feature>
<evidence type="ECO:0000313" key="6">
    <source>
        <dbReference type="EnsemblPlants" id="PNT77926"/>
    </source>
</evidence>
<evidence type="ECO:0000256" key="2">
    <source>
        <dbReference type="SAM" id="Coils"/>
    </source>
</evidence>
<feature type="compositionally biased region" description="Basic and acidic residues" evidence="3">
    <location>
        <begin position="151"/>
        <end position="163"/>
    </location>
</feature>
<protein>
    <recommendedName>
        <fullName evidence="4">Remorin C-terminal domain-containing protein</fullName>
    </recommendedName>
</protein>
<keyword evidence="7" id="KW-1185">Reference proteome</keyword>
<dbReference type="PANTHER" id="PTHR31471">
    <property type="entry name" value="OS02G0116800 PROTEIN"/>
    <property type="match status" value="1"/>
</dbReference>
<dbReference type="PANTHER" id="PTHR31471:SF51">
    <property type="entry name" value="REMORIN FAMILY PROTEIN"/>
    <property type="match status" value="1"/>
</dbReference>
<dbReference type="AlphaFoldDB" id="A0A2K2DUG9"/>
<feature type="compositionally biased region" description="Polar residues" evidence="3">
    <location>
        <begin position="80"/>
        <end position="89"/>
    </location>
</feature>
<name>A0A2K2DUG9_BRADI</name>
<evidence type="ECO:0000313" key="7">
    <source>
        <dbReference type="Proteomes" id="UP000008810"/>
    </source>
</evidence>
<accession>A0A2K2DUG9</accession>
<sequence>MNQIKKVNGTDWHCHLPAQMSSGEEYNTAFAATIAATAYAIAMREEKLAAQKKHTPVKGPTAATPVQPPIKKGESIRKPTGSSKISSWFSGKEPVEDDYEGPVNVSVRRPLKPAERKPEGTGSDKKVPLPLPPKMFDSATTVKKASSSSRKSPEKKGSKRFEQDQAIQKAPSAVRPATSYQSRRNDDGTAGVAAIAGTQTKADAWEKAKLARIREEYEKMIDTIAEWETEKKVKAKRQKEQKEIELDKMRARVLEEYNKEMARVNKIAGGARTMAEERKYNDEKKIRDKAKKIRSTGKLPRGCCF</sequence>
<organism evidence="5">
    <name type="scientific">Brachypodium distachyon</name>
    <name type="common">Purple false brome</name>
    <name type="synonym">Trachynia distachya</name>
    <dbReference type="NCBI Taxonomy" id="15368"/>
    <lineage>
        <taxon>Eukaryota</taxon>
        <taxon>Viridiplantae</taxon>
        <taxon>Streptophyta</taxon>
        <taxon>Embryophyta</taxon>
        <taxon>Tracheophyta</taxon>
        <taxon>Spermatophyta</taxon>
        <taxon>Magnoliopsida</taxon>
        <taxon>Liliopsida</taxon>
        <taxon>Poales</taxon>
        <taxon>Poaceae</taxon>
        <taxon>BOP clade</taxon>
        <taxon>Pooideae</taxon>
        <taxon>Stipodae</taxon>
        <taxon>Brachypodieae</taxon>
        <taxon>Brachypodium</taxon>
    </lineage>
</organism>
<dbReference type="EMBL" id="CM000880">
    <property type="protein sequence ID" value="PNT77926.1"/>
    <property type="molecule type" value="Genomic_DNA"/>
</dbReference>
<feature type="domain" description="Remorin C-terminal" evidence="4">
    <location>
        <begin position="199"/>
        <end position="301"/>
    </location>
</feature>
<comment type="similarity">
    <text evidence="1">Belongs to the remorin family.</text>
</comment>
<evidence type="ECO:0000313" key="5">
    <source>
        <dbReference type="EMBL" id="PNT77926.1"/>
    </source>
</evidence>
<dbReference type="EnsemblPlants" id="PNT77926">
    <property type="protein sequence ID" value="PNT77926"/>
    <property type="gene ID" value="BRADI_1g70340v3"/>
</dbReference>
<evidence type="ECO:0000256" key="3">
    <source>
        <dbReference type="SAM" id="MobiDB-lite"/>
    </source>
</evidence>
<reference evidence="5" key="2">
    <citation type="submission" date="2017-06" db="EMBL/GenBank/DDBJ databases">
        <title>WGS assembly of Brachypodium distachyon.</title>
        <authorList>
            <consortium name="The International Brachypodium Initiative"/>
            <person name="Lucas S."/>
            <person name="Harmon-Smith M."/>
            <person name="Lail K."/>
            <person name="Tice H."/>
            <person name="Grimwood J."/>
            <person name="Bruce D."/>
            <person name="Barry K."/>
            <person name="Shu S."/>
            <person name="Lindquist E."/>
            <person name="Wang M."/>
            <person name="Pitluck S."/>
            <person name="Vogel J.P."/>
            <person name="Garvin D.F."/>
            <person name="Mockler T.C."/>
            <person name="Schmutz J."/>
            <person name="Rokhsar D."/>
            <person name="Bevan M.W."/>
        </authorList>
    </citation>
    <scope>NUCLEOTIDE SEQUENCE</scope>
    <source>
        <strain evidence="5">Bd21</strain>
    </source>
</reference>